<comment type="catalytic activity">
    <reaction evidence="1">
        <text>Hydrolysis of terminal non-reducing alpha-L-arabinofuranoside residues in alpha-L-arabinosides.</text>
        <dbReference type="EC" id="3.2.1.55"/>
    </reaction>
</comment>
<dbReference type="GO" id="GO:0046373">
    <property type="term" value="P:L-arabinose metabolic process"/>
    <property type="evidence" value="ECO:0007669"/>
    <property type="project" value="InterPro"/>
</dbReference>
<dbReference type="InterPro" id="IPR055235">
    <property type="entry name" value="ASD1_cat"/>
</dbReference>
<evidence type="ECO:0000256" key="4">
    <source>
        <dbReference type="ARBA" id="ARBA00022729"/>
    </source>
</evidence>
<dbReference type="Gene3D" id="2.60.120.560">
    <property type="entry name" value="Exo-inulinase, domain 1"/>
    <property type="match status" value="1"/>
</dbReference>
<dbReference type="OrthoDB" id="324838at2"/>
<evidence type="ECO:0000313" key="8">
    <source>
        <dbReference type="EMBL" id="RAK42456.1"/>
    </source>
</evidence>
<dbReference type="PANTHER" id="PTHR31776:SF26">
    <property type="entry name" value="SECRETED ARABINOSIDASE"/>
    <property type="match status" value="1"/>
</dbReference>
<accession>A0A327ZKB9</accession>
<feature type="domain" description="Alpha-L-arabinofuranosidase C-terminal" evidence="7">
    <location>
        <begin position="472"/>
        <end position="824"/>
    </location>
</feature>
<dbReference type="Gene3D" id="3.20.20.80">
    <property type="entry name" value="Glycosidases"/>
    <property type="match status" value="1"/>
</dbReference>
<evidence type="ECO:0000256" key="1">
    <source>
        <dbReference type="ARBA" id="ARBA00001462"/>
    </source>
</evidence>
<dbReference type="PANTHER" id="PTHR31776">
    <property type="entry name" value="ALPHA-L-ARABINOFURANOSIDASE 1"/>
    <property type="match status" value="1"/>
</dbReference>
<comment type="caution">
    <text evidence="8">The sequence shown here is derived from an EMBL/GenBank/DDBJ whole genome shotgun (WGS) entry which is preliminary data.</text>
</comment>
<evidence type="ECO:0000256" key="3">
    <source>
        <dbReference type="ARBA" id="ARBA00012670"/>
    </source>
</evidence>
<dbReference type="InterPro" id="IPR017853">
    <property type="entry name" value="GH"/>
</dbReference>
<dbReference type="Proteomes" id="UP000249341">
    <property type="component" value="Unassembled WGS sequence"/>
</dbReference>
<feature type="chain" id="PRO_5038644940" description="non-reducing end alpha-L-arabinofuranosidase" evidence="6">
    <location>
        <begin position="30"/>
        <end position="833"/>
    </location>
</feature>
<dbReference type="RefSeq" id="WP_111647616.1">
    <property type="nucleotide sequence ID" value="NZ_JACHWI010000003.1"/>
</dbReference>
<keyword evidence="5" id="KW-0378">Hydrolase</keyword>
<keyword evidence="4 6" id="KW-0732">Signal</keyword>
<dbReference type="EC" id="3.2.1.55" evidence="3"/>
<dbReference type="SUPFAM" id="SSF49785">
    <property type="entry name" value="Galactose-binding domain-like"/>
    <property type="match status" value="1"/>
</dbReference>
<gene>
    <name evidence="8" type="ORF">B0I29_102281</name>
</gene>
<dbReference type="GO" id="GO:0046556">
    <property type="term" value="F:alpha-L-arabinofuranosidase activity"/>
    <property type="evidence" value="ECO:0007669"/>
    <property type="project" value="UniProtKB-EC"/>
</dbReference>
<dbReference type="SUPFAM" id="SSF49899">
    <property type="entry name" value="Concanavalin A-like lectins/glucanases"/>
    <property type="match status" value="1"/>
</dbReference>
<dbReference type="InterPro" id="IPR013320">
    <property type="entry name" value="ConA-like_dom_sf"/>
</dbReference>
<dbReference type="EMBL" id="QLMJ01000002">
    <property type="protein sequence ID" value="RAK42456.1"/>
    <property type="molecule type" value="Genomic_DNA"/>
</dbReference>
<dbReference type="Gene3D" id="2.60.120.260">
    <property type="entry name" value="Galactose-binding domain-like"/>
    <property type="match status" value="1"/>
</dbReference>
<name>A0A327ZKB9_9ACTN</name>
<comment type="similarity">
    <text evidence="2">Belongs to the glycosyl hydrolase 51 family.</text>
</comment>
<evidence type="ECO:0000259" key="7">
    <source>
        <dbReference type="SMART" id="SM00813"/>
    </source>
</evidence>
<dbReference type="AlphaFoldDB" id="A0A327ZKB9"/>
<dbReference type="Pfam" id="PF22848">
    <property type="entry name" value="ASD1_dom"/>
    <property type="match status" value="1"/>
</dbReference>
<proteinExistence type="inferred from homology"/>
<keyword evidence="9" id="KW-1185">Reference proteome</keyword>
<dbReference type="SUPFAM" id="SSF51445">
    <property type="entry name" value="(Trans)glycosidases"/>
    <property type="match status" value="1"/>
</dbReference>
<dbReference type="Pfam" id="PF06964">
    <property type="entry name" value="Alpha-L-AF_C"/>
    <property type="match status" value="1"/>
</dbReference>
<dbReference type="Pfam" id="PF02018">
    <property type="entry name" value="CBM_4_9"/>
    <property type="match status" value="1"/>
</dbReference>
<protein>
    <recommendedName>
        <fullName evidence="3">non-reducing end alpha-L-arabinofuranosidase</fullName>
        <ecNumber evidence="3">3.2.1.55</ecNumber>
    </recommendedName>
</protein>
<dbReference type="InterPro" id="IPR051563">
    <property type="entry name" value="Glycosyl_Hydrolase_51"/>
</dbReference>
<evidence type="ECO:0000313" key="9">
    <source>
        <dbReference type="Proteomes" id="UP000249341"/>
    </source>
</evidence>
<evidence type="ECO:0000256" key="6">
    <source>
        <dbReference type="SAM" id="SignalP"/>
    </source>
</evidence>
<evidence type="ECO:0000256" key="5">
    <source>
        <dbReference type="ARBA" id="ARBA00022801"/>
    </source>
</evidence>
<evidence type="ECO:0000256" key="2">
    <source>
        <dbReference type="ARBA" id="ARBA00007186"/>
    </source>
</evidence>
<dbReference type="InterPro" id="IPR010720">
    <property type="entry name" value="Alpha-L-AF_C"/>
</dbReference>
<reference evidence="8 9" key="1">
    <citation type="submission" date="2018-06" db="EMBL/GenBank/DDBJ databases">
        <title>Genomic Encyclopedia of Type Strains, Phase III (KMG-III): the genomes of soil and plant-associated and newly described type strains.</title>
        <authorList>
            <person name="Whitman W."/>
        </authorList>
    </citation>
    <scope>NUCLEOTIDE SEQUENCE [LARGE SCALE GENOMIC DNA]</scope>
    <source>
        <strain evidence="8 9">CGMCC 4.7090</strain>
    </source>
</reference>
<organism evidence="8 9">
    <name type="scientific">Actinoplanes lutulentus</name>
    <dbReference type="NCBI Taxonomy" id="1287878"/>
    <lineage>
        <taxon>Bacteria</taxon>
        <taxon>Bacillati</taxon>
        <taxon>Actinomycetota</taxon>
        <taxon>Actinomycetes</taxon>
        <taxon>Micromonosporales</taxon>
        <taxon>Micromonosporaceae</taxon>
        <taxon>Actinoplanes</taxon>
    </lineage>
</organism>
<sequence length="833" mass="90112">MPKLSPTRIAGAAAVLVSLPLAVSPPVAAHAVEPDYTITVNPAATGAAIPKSMYGVFFEDINYAADGGLYAELVRNRSFEFNSTDAAGWNGLTGWTVAGPAAVTNDDQRLNERNRNYLTVSGAATLTNAGFPSASTSTAIAVKKGDKYEFSVWARASATLEVSLHTADGSALSSPLTIATKTDSWAKYTGTLKATATSDVARLSVTTSGAVKLDEISLFPKDTYKGRANGLRKDLAEKVAALDPGFVRFPGGCLVNTGSMYSYDAANNFPRARAYQWKDTIGPVETRATNKNFWGYNQTYGLGYHEYFQFSEDIGAMPLPVVPALVTGCGQNRATVDEALLQRHIQDALDLIEYANGPVTSTWGKARAAAGHPKPFGLTTIAVGNEENLPDAYWANFLKFESAIKAKYPSITVVSNSGPDDTGTTFDNLWAKNAAHGSDMVDEHYYNSPSWFLQNNARYDSYDRNGPKVFLGEYASLDNKLYNSLAEAAYMTGLERNADVVKMASYAPLLAHVDNVQWKPDMIWFDNDESWGSTSYQVQKLFMNNVGDRVVPTTATGNVLQPTPITGAIGLSTWRTAATYDDVKVTRPDGTVLYSDDFTDGNADGWTSVTNRGNWSVTNGAYTQTTTDTEDTMVKAATIGESDYDYTLKATKTAGAEGFLVAFGIQETGQFYWWNLGGWNNTQGAVEKGVTSAKEQILTKPNTVTTGQTYDLKIQVRGTKVTLFLDGAEWAGFDDNKVTEPFAQVVTEDTRSGELIVKVVNAQDTPAITKVDLAGRKVARTARMTVISGDPGELNTRSAEPILPETSTVHGIGSTFTREFAPNSVTFLRIKTR</sequence>
<feature type="signal peptide" evidence="6">
    <location>
        <begin position="1"/>
        <end position="29"/>
    </location>
</feature>
<dbReference type="InterPro" id="IPR008979">
    <property type="entry name" value="Galactose-bd-like_sf"/>
</dbReference>
<dbReference type="SMART" id="SM00813">
    <property type="entry name" value="Alpha-L-AF_C"/>
    <property type="match status" value="1"/>
</dbReference>
<dbReference type="InterPro" id="IPR003305">
    <property type="entry name" value="CenC_carb-bd"/>
</dbReference>